<dbReference type="PROSITE" id="PS51199">
    <property type="entry name" value="SF4_HELICASE"/>
    <property type="match status" value="1"/>
</dbReference>
<feature type="domain" description="SF4 helicase" evidence="13">
    <location>
        <begin position="181"/>
        <end position="448"/>
    </location>
</feature>
<dbReference type="Gene3D" id="1.10.860.10">
    <property type="entry name" value="DNAb Helicase, Chain A"/>
    <property type="match status" value="1"/>
</dbReference>
<evidence type="ECO:0000256" key="5">
    <source>
        <dbReference type="ARBA" id="ARBA00022801"/>
    </source>
</evidence>
<keyword evidence="8 12" id="KW-0238">DNA-binding</keyword>
<dbReference type="Proteomes" id="UP000318711">
    <property type="component" value="Unassembled WGS sequence"/>
</dbReference>
<comment type="catalytic activity">
    <reaction evidence="10 12">
        <text>ATP + H2O = ADP + phosphate + H(+)</text>
        <dbReference type="Rhea" id="RHEA:13065"/>
        <dbReference type="ChEBI" id="CHEBI:15377"/>
        <dbReference type="ChEBI" id="CHEBI:15378"/>
        <dbReference type="ChEBI" id="CHEBI:30616"/>
        <dbReference type="ChEBI" id="CHEBI:43474"/>
        <dbReference type="ChEBI" id="CHEBI:456216"/>
        <dbReference type="EC" id="5.6.2.3"/>
    </reaction>
</comment>
<dbReference type="FunFam" id="1.10.860.10:FF:000001">
    <property type="entry name" value="Replicative DNA helicase"/>
    <property type="match status" value="1"/>
</dbReference>
<dbReference type="SMART" id="SM00382">
    <property type="entry name" value="AAA"/>
    <property type="match status" value="1"/>
</dbReference>
<dbReference type="Gene3D" id="3.40.50.300">
    <property type="entry name" value="P-loop containing nucleotide triphosphate hydrolases"/>
    <property type="match status" value="1"/>
</dbReference>
<reference evidence="14 15" key="1">
    <citation type="submission" date="2017-07" db="EMBL/GenBank/DDBJ databases">
        <title>Mechanisms for carbon and nitrogen cycling indicate functional differentiation within the Candidate Phyla Radiation.</title>
        <authorList>
            <person name="Danczak R.E."/>
            <person name="Johnston M.D."/>
            <person name="Kenah C."/>
            <person name="Slattery M."/>
            <person name="Wrighton K.C."/>
            <person name="Wilkins M.J."/>
        </authorList>
    </citation>
    <scope>NUCLEOTIDE SEQUENCE [LARGE SCALE GENOMIC DNA]</scope>
    <source>
        <strain evidence="14">Licking1014_2</strain>
    </source>
</reference>
<dbReference type="SUPFAM" id="SSF48024">
    <property type="entry name" value="N-terminal domain of DnaB helicase"/>
    <property type="match status" value="1"/>
</dbReference>
<evidence type="ECO:0000256" key="1">
    <source>
        <dbReference type="ARBA" id="ARBA00008428"/>
    </source>
</evidence>
<dbReference type="InterPro" id="IPR003593">
    <property type="entry name" value="AAA+_ATPase"/>
</dbReference>
<dbReference type="CDD" id="cd00984">
    <property type="entry name" value="DnaB_C"/>
    <property type="match status" value="1"/>
</dbReference>
<dbReference type="GO" id="GO:0006269">
    <property type="term" value="P:DNA replication, synthesis of primer"/>
    <property type="evidence" value="ECO:0007669"/>
    <property type="project" value="UniProtKB-UniRule"/>
</dbReference>
<organism evidence="14 15">
    <name type="scientific">Candidatus Berkelbacteria bacterium Licking1014_2</name>
    <dbReference type="NCBI Taxonomy" id="2017146"/>
    <lineage>
        <taxon>Bacteria</taxon>
        <taxon>Candidatus Berkelbacteria</taxon>
    </lineage>
</organism>
<evidence type="ECO:0000313" key="14">
    <source>
        <dbReference type="EMBL" id="TSC97280.1"/>
    </source>
</evidence>
<evidence type="ECO:0000256" key="10">
    <source>
        <dbReference type="ARBA" id="ARBA00048954"/>
    </source>
</evidence>
<dbReference type="InterPro" id="IPR007692">
    <property type="entry name" value="DNA_helicase_DnaB"/>
</dbReference>
<dbReference type="GO" id="GO:0043139">
    <property type="term" value="F:5'-3' DNA helicase activity"/>
    <property type="evidence" value="ECO:0007669"/>
    <property type="project" value="UniProtKB-EC"/>
</dbReference>
<keyword evidence="7 12" id="KW-0067">ATP-binding</keyword>
<evidence type="ECO:0000256" key="7">
    <source>
        <dbReference type="ARBA" id="ARBA00022840"/>
    </source>
</evidence>
<evidence type="ECO:0000313" key="15">
    <source>
        <dbReference type="Proteomes" id="UP000318711"/>
    </source>
</evidence>
<evidence type="ECO:0000256" key="3">
    <source>
        <dbReference type="ARBA" id="ARBA00022705"/>
    </source>
</evidence>
<evidence type="ECO:0000256" key="2">
    <source>
        <dbReference type="ARBA" id="ARBA00022515"/>
    </source>
</evidence>
<accession>A0A554LWP7</accession>
<gene>
    <name evidence="14" type="ORF">CEN88_96</name>
</gene>
<protein>
    <recommendedName>
        <fullName evidence="11 12">Replicative DNA helicase</fullName>
        <ecNumber evidence="11 12">5.6.2.3</ecNumber>
    </recommendedName>
</protein>
<comment type="caution">
    <text evidence="14">The sequence shown here is derived from an EMBL/GenBank/DDBJ whole genome shotgun (WGS) entry which is preliminary data.</text>
</comment>
<dbReference type="Pfam" id="PF03796">
    <property type="entry name" value="DnaB_C"/>
    <property type="match status" value="1"/>
</dbReference>
<dbReference type="SUPFAM" id="SSF52540">
    <property type="entry name" value="P-loop containing nucleoside triphosphate hydrolases"/>
    <property type="match status" value="1"/>
</dbReference>
<dbReference type="PANTHER" id="PTHR30153">
    <property type="entry name" value="REPLICATIVE DNA HELICASE DNAB"/>
    <property type="match status" value="1"/>
</dbReference>
<dbReference type="GO" id="GO:0003677">
    <property type="term" value="F:DNA binding"/>
    <property type="evidence" value="ECO:0007669"/>
    <property type="project" value="UniProtKB-UniRule"/>
</dbReference>
<evidence type="ECO:0000259" key="13">
    <source>
        <dbReference type="PROSITE" id="PS51199"/>
    </source>
</evidence>
<dbReference type="PANTHER" id="PTHR30153:SF2">
    <property type="entry name" value="REPLICATIVE DNA HELICASE"/>
    <property type="match status" value="1"/>
</dbReference>
<keyword evidence="2 12" id="KW-0639">Primosome</keyword>
<dbReference type="FunFam" id="3.40.50.300:FF:001761">
    <property type="entry name" value="Replicative DNA helicase"/>
    <property type="match status" value="1"/>
</dbReference>
<keyword evidence="6 12" id="KW-0347">Helicase</keyword>
<sequence length="448" mass="50232">MAKKQESSLRIPPRSPEAEQSILGAVLLDKDAIIKVADRLLPADYYEPKHEIIWEAILKLYEKRQPIDLITLTEVLDSQKQLEQIGGASYLSELVNTVATAGHVAYYADIVRHKAILRRLIAAAGEITELGFDEQREVGEVLDLAERAVFSVSQQSLGQTFTSLKGLLAGSFERLDELQKQGHRIRGVASGFSHLDNLLSGFQPSDLIIIAGRPSMGKSSLALNFAHFAACRKKVPVGIFSLEMSKDQLVDRLIALEADVDAWKIRTASLTEEDFGRIGQAIASLSEVPIFIDDSPILNSMEARTKARRLQAEHGLGMLIIDYLQLMDSTRRSKDFNRVQEISEISRSLKALARELNVPVLALSQLSRAVESRTPKIPILADLRESGSIEQDADVVMFVYREDYYEKDTDRKNIADILVRKHRNGPIGDTELYFLPEQMRFRTMEKSQ</sequence>
<dbReference type="AlphaFoldDB" id="A0A554LWP7"/>
<evidence type="ECO:0000256" key="12">
    <source>
        <dbReference type="RuleBase" id="RU362085"/>
    </source>
</evidence>
<dbReference type="GO" id="GO:0005829">
    <property type="term" value="C:cytosol"/>
    <property type="evidence" value="ECO:0007669"/>
    <property type="project" value="TreeGrafter"/>
</dbReference>
<evidence type="ECO:0000256" key="8">
    <source>
        <dbReference type="ARBA" id="ARBA00023125"/>
    </source>
</evidence>
<keyword evidence="9" id="KW-0413">Isomerase</keyword>
<dbReference type="NCBIfam" id="TIGR00665">
    <property type="entry name" value="DnaB"/>
    <property type="match status" value="1"/>
</dbReference>
<name>A0A554LWP7_9BACT</name>
<dbReference type="EC" id="5.6.2.3" evidence="11 12"/>
<dbReference type="EMBL" id="VMGL01000007">
    <property type="protein sequence ID" value="TSC97280.1"/>
    <property type="molecule type" value="Genomic_DNA"/>
</dbReference>
<keyword evidence="5 12" id="KW-0378">Hydrolase</keyword>
<dbReference type="InterPro" id="IPR016136">
    <property type="entry name" value="DNA_helicase_N/primase_C"/>
</dbReference>
<dbReference type="GO" id="GO:0016887">
    <property type="term" value="F:ATP hydrolysis activity"/>
    <property type="evidence" value="ECO:0007669"/>
    <property type="project" value="RHEA"/>
</dbReference>
<evidence type="ECO:0000256" key="9">
    <source>
        <dbReference type="ARBA" id="ARBA00023235"/>
    </source>
</evidence>
<keyword evidence="4 12" id="KW-0547">Nucleotide-binding</keyword>
<keyword evidence="3 12" id="KW-0235">DNA replication</keyword>
<comment type="similarity">
    <text evidence="1 12">Belongs to the helicase family. DnaB subfamily.</text>
</comment>
<comment type="function">
    <text evidence="12">The main replicative DNA helicase, it participates in initiation and elongation during chromosome replication. Travels ahead of the DNA replisome, separating dsDNA into templates for DNA synthesis. A processive ATP-dependent 5'-3' DNA helicase it has DNA-dependent ATPase activity.</text>
</comment>
<dbReference type="InterPro" id="IPR007693">
    <property type="entry name" value="DNA_helicase_DnaB-like_N"/>
</dbReference>
<dbReference type="InterPro" id="IPR027417">
    <property type="entry name" value="P-loop_NTPase"/>
</dbReference>
<dbReference type="InterPro" id="IPR007694">
    <property type="entry name" value="DNA_helicase_DnaB-like_C"/>
</dbReference>
<evidence type="ECO:0000256" key="6">
    <source>
        <dbReference type="ARBA" id="ARBA00022806"/>
    </source>
</evidence>
<evidence type="ECO:0000256" key="11">
    <source>
        <dbReference type="NCBIfam" id="TIGR00665"/>
    </source>
</evidence>
<dbReference type="GO" id="GO:1990077">
    <property type="term" value="C:primosome complex"/>
    <property type="evidence" value="ECO:0007669"/>
    <property type="project" value="UniProtKB-UniRule"/>
</dbReference>
<dbReference type="InterPro" id="IPR036185">
    <property type="entry name" value="DNA_heli_DnaB-like_N_sf"/>
</dbReference>
<dbReference type="GO" id="GO:0005524">
    <property type="term" value="F:ATP binding"/>
    <property type="evidence" value="ECO:0007669"/>
    <property type="project" value="UniProtKB-UniRule"/>
</dbReference>
<proteinExistence type="inferred from homology"/>
<dbReference type="Pfam" id="PF00772">
    <property type="entry name" value="DnaB"/>
    <property type="match status" value="1"/>
</dbReference>
<dbReference type="NCBIfam" id="NF004384">
    <property type="entry name" value="PRK05748.1"/>
    <property type="match status" value="1"/>
</dbReference>
<evidence type="ECO:0000256" key="4">
    <source>
        <dbReference type="ARBA" id="ARBA00022741"/>
    </source>
</evidence>